<dbReference type="InterPro" id="IPR020617">
    <property type="entry name" value="Thiolase_C"/>
</dbReference>
<reference evidence="2 3" key="1">
    <citation type="submission" date="2024-01" db="EMBL/GenBank/DDBJ databases">
        <title>The genomes of 5 underutilized Papilionoideae crops provide insights into root nodulation and disease resistanc.</title>
        <authorList>
            <person name="Jiang F."/>
        </authorList>
    </citation>
    <scope>NUCLEOTIDE SEQUENCE [LARGE SCALE GENOMIC DNA]</scope>
    <source>
        <strain evidence="2">LVBAO_FW01</strain>
        <tissue evidence="2">Leaves</tissue>
    </source>
</reference>
<dbReference type="Proteomes" id="UP001367508">
    <property type="component" value="Unassembled WGS sequence"/>
</dbReference>
<dbReference type="Gene3D" id="3.40.47.10">
    <property type="match status" value="1"/>
</dbReference>
<evidence type="ECO:0000313" key="3">
    <source>
        <dbReference type="Proteomes" id="UP001367508"/>
    </source>
</evidence>
<keyword evidence="3" id="KW-1185">Reference proteome</keyword>
<dbReference type="Pfam" id="PF02803">
    <property type="entry name" value="Thiolase_C"/>
    <property type="match status" value="1"/>
</dbReference>
<dbReference type="AlphaFoldDB" id="A0AAN9R4M8"/>
<evidence type="ECO:0000259" key="1">
    <source>
        <dbReference type="Pfam" id="PF02803"/>
    </source>
</evidence>
<comment type="caution">
    <text evidence="2">The sequence shown here is derived from an EMBL/GenBank/DDBJ whole genome shotgun (WGS) entry which is preliminary data.</text>
</comment>
<proteinExistence type="predicted"/>
<accession>A0AAN9R4M8</accession>
<feature type="domain" description="Thiolase C-terminal" evidence="1">
    <location>
        <begin position="54"/>
        <end position="109"/>
    </location>
</feature>
<dbReference type="GO" id="GO:0016747">
    <property type="term" value="F:acyltransferase activity, transferring groups other than amino-acyl groups"/>
    <property type="evidence" value="ECO:0007669"/>
    <property type="project" value="InterPro"/>
</dbReference>
<evidence type="ECO:0000313" key="2">
    <source>
        <dbReference type="EMBL" id="KAK7359132.1"/>
    </source>
</evidence>
<dbReference type="InterPro" id="IPR016039">
    <property type="entry name" value="Thiolase-like"/>
</dbReference>
<name>A0AAN9R4M8_CANGL</name>
<gene>
    <name evidence="2" type="ORF">VNO77_01079</name>
</gene>
<sequence>MCLVWMMQGGFNILGREAIEDLGGEKIVLVGTNILKEFVALEGLQRTSDSESENQIILLQEKVKVHGGALSLRYPLGRIVFQLLRQKRGKYGVDAICNGGGGAPALVLSSYFGTGAENWTPKLPTSEIYEAASPSERPLPITQAYMVQRCLLLMLKRERLHSVQLV</sequence>
<organism evidence="2 3">
    <name type="scientific">Canavalia gladiata</name>
    <name type="common">Sword bean</name>
    <name type="synonym">Dolichos gladiatus</name>
    <dbReference type="NCBI Taxonomy" id="3824"/>
    <lineage>
        <taxon>Eukaryota</taxon>
        <taxon>Viridiplantae</taxon>
        <taxon>Streptophyta</taxon>
        <taxon>Embryophyta</taxon>
        <taxon>Tracheophyta</taxon>
        <taxon>Spermatophyta</taxon>
        <taxon>Magnoliopsida</taxon>
        <taxon>eudicotyledons</taxon>
        <taxon>Gunneridae</taxon>
        <taxon>Pentapetalae</taxon>
        <taxon>rosids</taxon>
        <taxon>fabids</taxon>
        <taxon>Fabales</taxon>
        <taxon>Fabaceae</taxon>
        <taxon>Papilionoideae</taxon>
        <taxon>50 kb inversion clade</taxon>
        <taxon>NPAAA clade</taxon>
        <taxon>indigoferoid/millettioid clade</taxon>
        <taxon>Phaseoleae</taxon>
        <taxon>Canavalia</taxon>
    </lineage>
</organism>
<protein>
    <recommendedName>
        <fullName evidence="1">Thiolase C-terminal domain-containing protein</fullName>
    </recommendedName>
</protein>
<dbReference type="EMBL" id="JAYMYQ010000001">
    <property type="protein sequence ID" value="KAK7359132.1"/>
    <property type="molecule type" value="Genomic_DNA"/>
</dbReference>